<evidence type="ECO:0000259" key="3">
    <source>
        <dbReference type="Pfam" id="PF25577"/>
    </source>
</evidence>
<gene>
    <name evidence="4" type="ORF">DL546_009104</name>
</gene>
<sequence length="1233" mass="137022">MDHFTLEYGRYPFDSYSYKLCFVDDMVHDTVEAAGLSLCSTRLLYPEDIIDNDIQITRQLVHSLATQWMGVHIVPNKRTDTWLVVAIQWYITDLFMRTICGNNWYRFHLKSLSDQVVRLDRGRPSIHDLGEHLHVGDFELDFLSLKAPLVLFILDQRMSKYPGSIGVGRVISNIISSANISSIDSKATSLSADDFREKCTKKTQYKLDEFWQQWVKGAGCPRFSIKAKFNKKNLNVDITVSQTQADVAAEKQLLEKEDFWREFQEEINAVYAGTVTKAFTGPITVRIHEADGTPYEHYLDVKGGDKNGYVWVIPYNTKYKRLKRKSRREAGNATVSVNVDGTNTAEEDVIYYNTFGDVLQANEDLVAWGLQEWDADTQQKMDQESYEWIRFDCNFEWLADVITDMPIYMYLAQLQQDRDVVAHQDAMGYFHRIKPSAMGSVIATRTVMDRRYYHGIRTMAVNDMPKYCVEGLNYIGEAHLILCFRRFFCYRVTGANGNEAWPPNPNDFSDKSQYAVQTAMVQSIARIRKDKDRGRCSARARSFLLDLLLFNDNSANEYSDQFYIASLLRALATSLIPVKNDKDKPYILTLREEDDMDMEFKHFIEKTIEEIDRFRRMDEWTGSYQNIWTTTALECKKLLMKERVIPIAPLEFLQYLQDDNIDLVRIKAFECLVELGLLARPSIMKFLLAAMSTDNSAFVRDQLFKIFCGGIASIALGEQVVKEKEKTPVPEDESGLILEEAAAITDARKEKAARKEDIQNAIKALKEDLKGNAVLQRAMWKAFQSHTLGLDEKRRLLDLCEAMFEPEDSLCVTLKYPHYWTVERLPSHKPTVVVAGGEKPKKKALMHFTMQYRTEPKEKVAPVLPPPAALPAVLPPLPAPTAQVAKPPEPKIIKLQRPPSFSGALAAAGGSSSVPPPVSRQPSVPTIRQPLPSGRQPSAPSGLSQGQQPSAIRVATPALARAGSPVVRAGSPVMRMPSPSVRNTALSTNIPGPRPSAGSPQASPAPSPRPSPRPSESISVSNSARVPLPSARTAASPPSPPSSRQPLPSSQPQTSSVPKFSSKLPGKDKKRKSEGGNEPSDRPKKVQVNPNGVPRPRQKLVSIKFTRWSRLRGDTYRQIMDVQAAGDSIVATPAPKRPLAADRINGSSAGRHPLPGGSSGASGQKIRKPLPGGPARENPSTPVVSGGTPKPTVSVGGSGAAKPPGMKIKLKVKPAGAGTSKPGTPKPENSPER</sequence>
<dbReference type="OrthoDB" id="308861at2759"/>
<name>A0A420YKQ8_9PEZI</name>
<comment type="caution">
    <text evidence="4">The sequence shown here is derived from an EMBL/GenBank/DDBJ whole genome shotgun (WGS) entry which is preliminary data.</text>
</comment>
<dbReference type="Pfam" id="PF25316">
    <property type="entry name" value="TAF2_3rd"/>
    <property type="match status" value="1"/>
</dbReference>
<evidence type="ECO:0000259" key="2">
    <source>
        <dbReference type="Pfam" id="PF25316"/>
    </source>
</evidence>
<evidence type="ECO:0008006" key="6">
    <source>
        <dbReference type="Google" id="ProtNLM"/>
    </source>
</evidence>
<reference evidence="4 5" key="1">
    <citation type="submission" date="2018-08" db="EMBL/GenBank/DDBJ databases">
        <title>Draft genome of the lignicolous fungus Coniochaeta pulveracea.</title>
        <authorList>
            <person name="Borstlap C.J."/>
            <person name="De Witt R.N."/>
            <person name="Botha A."/>
            <person name="Volschenk H."/>
        </authorList>
    </citation>
    <scope>NUCLEOTIDE SEQUENCE [LARGE SCALE GENOMIC DNA]</scope>
    <source>
        <strain evidence="4 5">CAB683</strain>
    </source>
</reference>
<dbReference type="PANTHER" id="PTHR15137:SF9">
    <property type="entry name" value="TRANSCRIPTION INITIATION FACTOR TFIID SUBUNIT 2"/>
    <property type="match status" value="1"/>
</dbReference>
<feature type="domain" description="Transcription initiation factor TFIID subunit 2 TPR repeats" evidence="3">
    <location>
        <begin position="408"/>
        <end position="708"/>
    </location>
</feature>
<evidence type="ECO:0000313" key="4">
    <source>
        <dbReference type="EMBL" id="RKU48376.1"/>
    </source>
</evidence>
<protein>
    <recommendedName>
        <fullName evidence="6">Transcription initiation factor TFIID subunit 2</fullName>
    </recommendedName>
</protein>
<dbReference type="InterPro" id="IPR037813">
    <property type="entry name" value="TAF2"/>
</dbReference>
<feature type="compositionally biased region" description="Low complexity" evidence="1">
    <location>
        <begin position="903"/>
        <end position="913"/>
    </location>
</feature>
<feature type="compositionally biased region" description="Pro residues" evidence="1">
    <location>
        <begin position="1003"/>
        <end position="1013"/>
    </location>
</feature>
<dbReference type="STRING" id="177199.A0A420YKQ8"/>
<feature type="compositionally biased region" description="Low complexity" evidence="1">
    <location>
        <begin position="1014"/>
        <end position="1036"/>
    </location>
</feature>
<organism evidence="4 5">
    <name type="scientific">Coniochaeta pulveracea</name>
    <dbReference type="NCBI Taxonomy" id="177199"/>
    <lineage>
        <taxon>Eukaryota</taxon>
        <taxon>Fungi</taxon>
        <taxon>Dikarya</taxon>
        <taxon>Ascomycota</taxon>
        <taxon>Pezizomycotina</taxon>
        <taxon>Sordariomycetes</taxon>
        <taxon>Sordariomycetidae</taxon>
        <taxon>Coniochaetales</taxon>
        <taxon>Coniochaetaceae</taxon>
        <taxon>Coniochaeta</taxon>
    </lineage>
</organism>
<dbReference type="PANTHER" id="PTHR15137">
    <property type="entry name" value="TRANSCRIPTION INITIATION FACTOR TFIID"/>
    <property type="match status" value="1"/>
</dbReference>
<dbReference type="Gene3D" id="1.10.390.10">
    <property type="entry name" value="Neutral Protease Domain 2"/>
    <property type="match status" value="1"/>
</dbReference>
<dbReference type="AlphaFoldDB" id="A0A420YKQ8"/>
<dbReference type="SUPFAM" id="SSF55486">
    <property type="entry name" value="Metalloproteases ('zincins'), catalytic domain"/>
    <property type="match status" value="1"/>
</dbReference>
<feature type="compositionally biased region" description="Polar residues" evidence="1">
    <location>
        <begin position="935"/>
        <end position="950"/>
    </location>
</feature>
<feature type="domain" description="Transcription initiation factor TFIID subunit 2 Ig-like" evidence="2">
    <location>
        <begin position="218"/>
        <end position="405"/>
    </location>
</feature>
<feature type="region of interest" description="Disordered" evidence="1">
    <location>
        <begin position="903"/>
        <end position="950"/>
    </location>
</feature>
<keyword evidence="5" id="KW-1185">Reference proteome</keyword>
<feature type="compositionally biased region" description="Polar residues" evidence="1">
    <location>
        <begin position="980"/>
        <end position="990"/>
    </location>
</feature>
<dbReference type="GO" id="GO:0003682">
    <property type="term" value="F:chromatin binding"/>
    <property type="evidence" value="ECO:0007669"/>
    <property type="project" value="TreeGrafter"/>
</dbReference>
<proteinExistence type="predicted"/>
<dbReference type="Proteomes" id="UP000275385">
    <property type="component" value="Unassembled WGS sequence"/>
</dbReference>
<feature type="compositionally biased region" description="Basic and acidic residues" evidence="1">
    <location>
        <begin position="1065"/>
        <end position="1084"/>
    </location>
</feature>
<dbReference type="Pfam" id="PF25577">
    <property type="entry name" value="TPR_TAF2_C"/>
    <property type="match status" value="1"/>
</dbReference>
<dbReference type="GO" id="GO:0000976">
    <property type="term" value="F:transcription cis-regulatory region binding"/>
    <property type="evidence" value="ECO:0007669"/>
    <property type="project" value="TreeGrafter"/>
</dbReference>
<evidence type="ECO:0000313" key="5">
    <source>
        <dbReference type="Proteomes" id="UP000275385"/>
    </source>
</evidence>
<dbReference type="GO" id="GO:0005669">
    <property type="term" value="C:transcription factor TFIID complex"/>
    <property type="evidence" value="ECO:0007669"/>
    <property type="project" value="InterPro"/>
</dbReference>
<dbReference type="GO" id="GO:0006367">
    <property type="term" value="P:transcription initiation at RNA polymerase II promoter"/>
    <property type="evidence" value="ECO:0007669"/>
    <property type="project" value="TreeGrafter"/>
</dbReference>
<dbReference type="InterPro" id="IPR057991">
    <property type="entry name" value="TPR_TAF2_C"/>
</dbReference>
<feature type="compositionally biased region" description="Low complexity" evidence="1">
    <location>
        <begin position="1044"/>
        <end position="1056"/>
    </location>
</feature>
<dbReference type="InterPro" id="IPR027268">
    <property type="entry name" value="Peptidase_M4/M1_CTD_sf"/>
</dbReference>
<dbReference type="EMBL" id="QVQW01000005">
    <property type="protein sequence ID" value="RKU48376.1"/>
    <property type="molecule type" value="Genomic_DNA"/>
</dbReference>
<feature type="region of interest" description="Disordered" evidence="1">
    <location>
        <begin position="962"/>
        <end position="1112"/>
    </location>
</feature>
<accession>A0A420YKQ8</accession>
<evidence type="ECO:0000256" key="1">
    <source>
        <dbReference type="SAM" id="MobiDB-lite"/>
    </source>
</evidence>
<dbReference type="InterPro" id="IPR057345">
    <property type="entry name" value="Ig-like_TAF2"/>
</dbReference>
<feature type="region of interest" description="Disordered" evidence="1">
    <location>
        <begin position="1125"/>
        <end position="1233"/>
    </location>
</feature>
<dbReference type="GO" id="GO:0016251">
    <property type="term" value="F:RNA polymerase II general transcription initiation factor activity"/>
    <property type="evidence" value="ECO:0007669"/>
    <property type="project" value="TreeGrafter"/>
</dbReference>